<gene>
    <name evidence="5" type="ORF">L198_04967</name>
</gene>
<dbReference type="EMBL" id="AWGH01000014">
    <property type="protein sequence ID" value="ODN94820.1"/>
    <property type="molecule type" value="Genomic_DNA"/>
</dbReference>
<name>A0A1E3J1R0_9TREE</name>
<dbReference type="InterPro" id="IPR052479">
    <property type="entry name" value="GPI-anchor_Adhesion_Reg"/>
</dbReference>
<feature type="region of interest" description="Disordered" evidence="2">
    <location>
        <begin position="60"/>
        <end position="80"/>
    </location>
</feature>
<dbReference type="RefSeq" id="XP_019031099.1">
    <property type="nucleotide sequence ID" value="XM_019177067.1"/>
</dbReference>
<keyword evidence="1 3" id="KW-0732">Signal</keyword>
<evidence type="ECO:0000313" key="6">
    <source>
        <dbReference type="Proteomes" id="UP000094819"/>
    </source>
</evidence>
<feature type="domain" description="Yeast cell wall synthesis Kre9/Knh1-like N-terminal" evidence="4">
    <location>
        <begin position="23"/>
        <end position="109"/>
    </location>
</feature>
<dbReference type="Pfam" id="PF10342">
    <property type="entry name" value="Kre9_KNH"/>
    <property type="match status" value="1"/>
</dbReference>
<dbReference type="OrthoDB" id="5316007at2759"/>
<dbReference type="AlphaFoldDB" id="A0A1E3J1R0"/>
<comment type="caution">
    <text evidence="5">The sequence shown here is derived from an EMBL/GenBank/DDBJ whole genome shotgun (WGS) entry which is preliminary data.</text>
</comment>
<keyword evidence="6" id="KW-1185">Reference proteome</keyword>
<sequence>MRSFVALALAAAAAVQAIQITAPSNSSGWSTDGPQEIQWQSVGTDPANFTITISLPQSSDRSDITTENIQTSEGSWQYTPDSALETGDGYRVSFVYDGAILAQSEMFSVTDGTSSLSATSSSSSSSTSASGTTTVSETGSTTTGSSASATASDSAADRVTVGGGLLMLAGAFAMLV</sequence>
<organism evidence="5 6">
    <name type="scientific">Cryptococcus wingfieldii CBS 7118</name>
    <dbReference type="NCBI Taxonomy" id="1295528"/>
    <lineage>
        <taxon>Eukaryota</taxon>
        <taxon>Fungi</taxon>
        <taxon>Dikarya</taxon>
        <taxon>Basidiomycota</taxon>
        <taxon>Agaricomycotina</taxon>
        <taxon>Tremellomycetes</taxon>
        <taxon>Tremellales</taxon>
        <taxon>Cryptococcaceae</taxon>
        <taxon>Cryptococcus</taxon>
    </lineage>
</organism>
<dbReference type="GeneID" id="30194180"/>
<dbReference type="Proteomes" id="UP000094819">
    <property type="component" value="Unassembled WGS sequence"/>
</dbReference>
<accession>A0A1E3J1R0</accession>
<evidence type="ECO:0000313" key="5">
    <source>
        <dbReference type="EMBL" id="ODN94820.1"/>
    </source>
</evidence>
<feature type="chain" id="PRO_5009130152" description="Yeast cell wall synthesis Kre9/Knh1-like N-terminal domain-containing protein" evidence="3">
    <location>
        <begin position="18"/>
        <end position="176"/>
    </location>
</feature>
<evidence type="ECO:0000256" key="2">
    <source>
        <dbReference type="SAM" id="MobiDB-lite"/>
    </source>
</evidence>
<evidence type="ECO:0000259" key="4">
    <source>
        <dbReference type="Pfam" id="PF10342"/>
    </source>
</evidence>
<proteinExistence type="predicted"/>
<feature type="region of interest" description="Disordered" evidence="2">
    <location>
        <begin position="112"/>
        <end position="154"/>
    </location>
</feature>
<protein>
    <recommendedName>
        <fullName evidence="4">Yeast cell wall synthesis Kre9/Knh1-like N-terminal domain-containing protein</fullName>
    </recommendedName>
</protein>
<reference evidence="5 6" key="1">
    <citation type="submission" date="2016-06" db="EMBL/GenBank/DDBJ databases">
        <title>Evolution of pathogenesis and genome organization in the Tremellales.</title>
        <authorList>
            <person name="Cuomo C."/>
            <person name="Litvintseva A."/>
            <person name="Heitman J."/>
            <person name="Chen Y."/>
            <person name="Sun S."/>
            <person name="Springer D."/>
            <person name="Dromer F."/>
            <person name="Young S."/>
            <person name="Zeng Q."/>
            <person name="Chapman S."/>
            <person name="Gujja S."/>
            <person name="Saif S."/>
            <person name="Birren B."/>
        </authorList>
    </citation>
    <scope>NUCLEOTIDE SEQUENCE [LARGE SCALE GENOMIC DNA]</scope>
    <source>
        <strain evidence="5 6">CBS 7118</strain>
    </source>
</reference>
<evidence type="ECO:0000256" key="1">
    <source>
        <dbReference type="ARBA" id="ARBA00022729"/>
    </source>
</evidence>
<dbReference type="PANTHER" id="PTHR35185:SF1">
    <property type="entry name" value="UPF0619 GPI-ANCHORED MEMBRANE PROTEIN C1322.10"/>
    <property type="match status" value="1"/>
</dbReference>
<dbReference type="InterPro" id="IPR018466">
    <property type="entry name" value="Kre9/Knh1-like_N"/>
</dbReference>
<feature type="signal peptide" evidence="3">
    <location>
        <begin position="1"/>
        <end position="17"/>
    </location>
</feature>
<evidence type="ECO:0000256" key="3">
    <source>
        <dbReference type="SAM" id="SignalP"/>
    </source>
</evidence>
<dbReference type="PANTHER" id="PTHR35185">
    <property type="entry name" value="SERINE/THREONINE-RICH PROTEIN ADG2-RELATED"/>
    <property type="match status" value="1"/>
</dbReference>